<dbReference type="PRINTS" id="PR00461">
    <property type="entry name" value="PLPEROXIDASE"/>
</dbReference>
<feature type="binding site" evidence="10">
    <location>
        <position position="57"/>
    </location>
    <ligand>
        <name>Ca(2+)</name>
        <dbReference type="ChEBI" id="CHEBI:29108"/>
        <label>2</label>
    </ligand>
</feature>
<accession>A0A8T0KYP5</accession>
<name>A0A8T0KYP5_PHAAN</name>
<evidence type="ECO:0000256" key="11">
    <source>
        <dbReference type="PIRSR" id="PIRSR600823-5"/>
    </source>
</evidence>
<dbReference type="InterPro" id="IPR000823">
    <property type="entry name" value="Peroxidase_pln"/>
</dbReference>
<comment type="function">
    <text evidence="2">Removal of H(2)O(2), oxidation of toxic reductants, biosynthesis and degradation of lignin, suberization, auxin catabolism, response to environmental stresses such as wounding, pathogen attack and oxidative stress. These functions might be dependent on each isozyme/isoform in each plant tissue.</text>
</comment>
<evidence type="ECO:0000256" key="10">
    <source>
        <dbReference type="PIRSR" id="PIRSR600823-3"/>
    </source>
</evidence>
<feature type="binding site" description="axial binding residue" evidence="10">
    <location>
        <position position="8"/>
    </location>
    <ligand>
        <name>heme b</name>
        <dbReference type="ChEBI" id="CHEBI:60344"/>
    </ligand>
    <ligandPart>
        <name>Fe</name>
        <dbReference type="ChEBI" id="CHEBI:18248"/>
    </ligandPart>
</feature>
<protein>
    <recommendedName>
        <fullName evidence="3">peroxidase</fullName>
        <ecNumber evidence="3">1.11.1.7</ecNumber>
    </recommendedName>
</protein>
<reference evidence="14 15" key="1">
    <citation type="submission" date="2020-05" db="EMBL/GenBank/DDBJ databases">
        <title>Vigna angularis (adzuki bean) Var. LongXiaoDou No. 4 denovo assembly.</title>
        <authorList>
            <person name="Xiang H."/>
        </authorList>
    </citation>
    <scope>NUCLEOTIDE SEQUENCE [LARGE SCALE GENOMIC DNA]</scope>
    <source>
        <tissue evidence="14">Leaf</tissue>
    </source>
</reference>
<dbReference type="GO" id="GO:0020037">
    <property type="term" value="F:heme binding"/>
    <property type="evidence" value="ECO:0007669"/>
    <property type="project" value="InterPro"/>
</dbReference>
<evidence type="ECO:0000256" key="6">
    <source>
        <dbReference type="ARBA" id="ARBA00022723"/>
    </source>
</evidence>
<comment type="cofactor">
    <cofactor evidence="10">
        <name>heme b</name>
        <dbReference type="ChEBI" id="CHEBI:60344"/>
    </cofactor>
    <text evidence="10">Binds 1 heme b (iron(II)-protoporphyrin IX) group per subunit.</text>
</comment>
<evidence type="ECO:0000313" key="14">
    <source>
        <dbReference type="EMBL" id="KAG2404529.1"/>
    </source>
</evidence>
<comment type="catalytic activity">
    <reaction evidence="1">
        <text>2 a phenolic donor + H2O2 = 2 a phenolic radical donor + 2 H2O</text>
        <dbReference type="Rhea" id="RHEA:56136"/>
        <dbReference type="ChEBI" id="CHEBI:15377"/>
        <dbReference type="ChEBI" id="CHEBI:16240"/>
        <dbReference type="ChEBI" id="CHEBI:139520"/>
        <dbReference type="ChEBI" id="CHEBI:139521"/>
        <dbReference type="EC" id="1.11.1.7"/>
    </reaction>
</comment>
<keyword evidence="9 11" id="KW-1015">Disulfide bond</keyword>
<dbReference type="EC" id="1.11.1.7" evidence="3"/>
<evidence type="ECO:0000256" key="1">
    <source>
        <dbReference type="ARBA" id="ARBA00000189"/>
    </source>
</evidence>
<evidence type="ECO:0000256" key="3">
    <source>
        <dbReference type="ARBA" id="ARBA00012313"/>
    </source>
</evidence>
<dbReference type="Proteomes" id="UP000743370">
    <property type="component" value="Unassembled WGS sequence"/>
</dbReference>
<dbReference type="Gene3D" id="1.10.420.10">
    <property type="entry name" value="Peroxidase, domain 2"/>
    <property type="match status" value="1"/>
</dbReference>
<keyword evidence="8 10" id="KW-0408">Iron</keyword>
<evidence type="ECO:0000256" key="9">
    <source>
        <dbReference type="ARBA" id="ARBA00023157"/>
    </source>
</evidence>
<dbReference type="InterPro" id="IPR002016">
    <property type="entry name" value="Haem_peroxidase"/>
</dbReference>
<evidence type="ECO:0000256" key="7">
    <source>
        <dbReference type="ARBA" id="ARBA00023002"/>
    </source>
</evidence>
<dbReference type="SUPFAM" id="SSF48113">
    <property type="entry name" value="Heme-dependent peroxidases"/>
    <property type="match status" value="1"/>
</dbReference>
<dbReference type="PANTHER" id="PTHR31517">
    <property type="match status" value="1"/>
</dbReference>
<feature type="domain" description="Plant heme peroxidase family profile" evidence="13">
    <location>
        <begin position="1"/>
        <end position="129"/>
    </location>
</feature>
<evidence type="ECO:0000256" key="5">
    <source>
        <dbReference type="ARBA" id="ARBA00022617"/>
    </source>
</evidence>
<proteinExistence type="inferred from homology"/>
<keyword evidence="5" id="KW-0349">Heme</keyword>
<evidence type="ECO:0000259" key="13">
    <source>
        <dbReference type="PROSITE" id="PS50873"/>
    </source>
</evidence>
<dbReference type="EMBL" id="JABFOF010000002">
    <property type="protein sequence ID" value="KAG2404529.1"/>
    <property type="molecule type" value="Genomic_DNA"/>
</dbReference>
<evidence type="ECO:0000256" key="12">
    <source>
        <dbReference type="RuleBase" id="RU004241"/>
    </source>
</evidence>
<comment type="similarity">
    <text evidence="12">Belongs to the peroxidase family.</text>
</comment>
<comment type="cofactor">
    <cofactor evidence="10">
        <name>Ca(2+)</name>
        <dbReference type="ChEBI" id="CHEBI:29108"/>
    </cofactor>
    <text evidence="10">Binds 2 calcium ions per subunit.</text>
</comment>
<dbReference type="Pfam" id="PF00141">
    <property type="entry name" value="peroxidase"/>
    <property type="match status" value="1"/>
</dbReference>
<organism evidence="14 15">
    <name type="scientific">Phaseolus angularis</name>
    <name type="common">Azuki bean</name>
    <name type="synonym">Vigna angularis</name>
    <dbReference type="NCBI Taxonomy" id="3914"/>
    <lineage>
        <taxon>Eukaryota</taxon>
        <taxon>Viridiplantae</taxon>
        <taxon>Streptophyta</taxon>
        <taxon>Embryophyta</taxon>
        <taxon>Tracheophyta</taxon>
        <taxon>Spermatophyta</taxon>
        <taxon>Magnoliopsida</taxon>
        <taxon>eudicotyledons</taxon>
        <taxon>Gunneridae</taxon>
        <taxon>Pentapetalae</taxon>
        <taxon>rosids</taxon>
        <taxon>fabids</taxon>
        <taxon>Fabales</taxon>
        <taxon>Fabaceae</taxon>
        <taxon>Papilionoideae</taxon>
        <taxon>50 kb inversion clade</taxon>
        <taxon>NPAAA clade</taxon>
        <taxon>indigoferoid/millettioid clade</taxon>
        <taxon>Phaseoleae</taxon>
        <taxon>Vigna</taxon>
    </lineage>
</organism>
<dbReference type="GO" id="GO:0140825">
    <property type="term" value="F:lactoperoxidase activity"/>
    <property type="evidence" value="ECO:0007669"/>
    <property type="project" value="UniProtKB-EC"/>
</dbReference>
<dbReference type="AlphaFoldDB" id="A0A8T0KYP5"/>
<gene>
    <name evidence="14" type="ORF">HKW66_Vig0114510</name>
</gene>
<dbReference type="InterPro" id="IPR010255">
    <property type="entry name" value="Haem_peroxidase_sf"/>
</dbReference>
<evidence type="ECO:0000256" key="4">
    <source>
        <dbReference type="ARBA" id="ARBA00022559"/>
    </source>
</evidence>
<keyword evidence="6 10" id="KW-0479">Metal-binding</keyword>
<sequence>MVALIGAHTHCDQFTHRLFGFSKTSETDPTYSPEYAAGLRKLCENYMKDSTIAAYNDVITPVKFNNMYSKNLQRGLGLLVTDSALFTDTRTKPFVETYADDEGKFFQDFSHAIEKLSALDVKTGKEGELLLLLVEVFVYGITERRAVVDRVVMNPDGRAGKTVWSSVERLKAKKEESVLGCVTDEL</sequence>
<dbReference type="PANTHER" id="PTHR31517:SF17">
    <property type="entry name" value="PEROXIDASE 6"/>
    <property type="match status" value="1"/>
</dbReference>
<evidence type="ECO:0000256" key="2">
    <source>
        <dbReference type="ARBA" id="ARBA00002322"/>
    </source>
</evidence>
<feature type="disulfide bond" evidence="11">
    <location>
        <begin position="11"/>
        <end position="43"/>
    </location>
</feature>
<keyword evidence="10" id="KW-0106">Calcium</keyword>
<evidence type="ECO:0000256" key="8">
    <source>
        <dbReference type="ARBA" id="ARBA00023004"/>
    </source>
</evidence>
<keyword evidence="7" id="KW-0560">Oxidoreductase</keyword>
<feature type="binding site" evidence="10">
    <location>
        <position position="9"/>
    </location>
    <ligand>
        <name>Ca(2+)</name>
        <dbReference type="ChEBI" id="CHEBI:29108"/>
        <label>2</label>
    </ligand>
</feature>
<dbReference type="GO" id="GO:0046872">
    <property type="term" value="F:metal ion binding"/>
    <property type="evidence" value="ECO:0007669"/>
    <property type="project" value="UniProtKB-KW"/>
</dbReference>
<dbReference type="GO" id="GO:0006979">
    <property type="term" value="P:response to oxidative stress"/>
    <property type="evidence" value="ECO:0007669"/>
    <property type="project" value="InterPro"/>
</dbReference>
<dbReference type="FunFam" id="1.10.420.10:FF:000001">
    <property type="entry name" value="Peroxidase"/>
    <property type="match status" value="1"/>
</dbReference>
<dbReference type="PROSITE" id="PS50873">
    <property type="entry name" value="PEROXIDASE_4"/>
    <property type="match status" value="1"/>
</dbReference>
<comment type="caution">
    <text evidence="14">The sequence shown here is derived from an EMBL/GenBank/DDBJ whole genome shotgun (WGS) entry which is preliminary data.</text>
</comment>
<keyword evidence="4 14" id="KW-0575">Peroxidase</keyword>
<evidence type="ECO:0000313" key="15">
    <source>
        <dbReference type="Proteomes" id="UP000743370"/>
    </source>
</evidence>
<feature type="binding site" evidence="10">
    <location>
        <position position="60"/>
    </location>
    <ligand>
        <name>Ca(2+)</name>
        <dbReference type="ChEBI" id="CHEBI:29108"/>
        <label>2</label>
    </ligand>
</feature>